<name>X0SCL2_9ZZZZ</name>
<protein>
    <submittedName>
        <fullName evidence="2">Uncharacterized protein</fullName>
    </submittedName>
</protein>
<comment type="caution">
    <text evidence="2">The sequence shown here is derived from an EMBL/GenBank/DDBJ whole genome shotgun (WGS) entry which is preliminary data.</text>
</comment>
<feature type="region of interest" description="Disordered" evidence="1">
    <location>
        <begin position="1"/>
        <end position="53"/>
    </location>
</feature>
<proteinExistence type="predicted"/>
<organism evidence="2">
    <name type="scientific">marine sediment metagenome</name>
    <dbReference type="NCBI Taxonomy" id="412755"/>
    <lineage>
        <taxon>unclassified sequences</taxon>
        <taxon>metagenomes</taxon>
        <taxon>ecological metagenomes</taxon>
    </lineage>
</organism>
<dbReference type="EMBL" id="BARS01001951">
    <property type="protein sequence ID" value="GAF78798.1"/>
    <property type="molecule type" value="Genomic_DNA"/>
</dbReference>
<accession>X0SCL2</accession>
<dbReference type="AlphaFoldDB" id="X0SCL2"/>
<gene>
    <name evidence="2" type="ORF">S01H1_03604</name>
</gene>
<evidence type="ECO:0000313" key="2">
    <source>
        <dbReference type="EMBL" id="GAF78798.1"/>
    </source>
</evidence>
<feature type="non-terminal residue" evidence="2">
    <location>
        <position position="1"/>
    </location>
</feature>
<sequence length="80" mass="8116">AAGDAGVPVSETTAGGPPPPGEAMAPPVDAFGPTQRPGEASTAGMIPTAPETAPHPDLVLQQLVLQHPSPYLLRLLEMNL</sequence>
<reference evidence="2" key="1">
    <citation type="journal article" date="2014" name="Front. Microbiol.">
        <title>High frequency of phylogenetically diverse reductive dehalogenase-homologous genes in deep subseafloor sedimentary metagenomes.</title>
        <authorList>
            <person name="Kawai M."/>
            <person name="Futagami T."/>
            <person name="Toyoda A."/>
            <person name="Takaki Y."/>
            <person name="Nishi S."/>
            <person name="Hori S."/>
            <person name="Arai W."/>
            <person name="Tsubouchi T."/>
            <person name="Morono Y."/>
            <person name="Uchiyama I."/>
            <person name="Ito T."/>
            <person name="Fujiyama A."/>
            <person name="Inagaki F."/>
            <person name="Takami H."/>
        </authorList>
    </citation>
    <scope>NUCLEOTIDE SEQUENCE</scope>
    <source>
        <strain evidence="2">Expedition CK06-06</strain>
    </source>
</reference>
<evidence type="ECO:0000256" key="1">
    <source>
        <dbReference type="SAM" id="MobiDB-lite"/>
    </source>
</evidence>